<dbReference type="Proteomes" id="UP001239111">
    <property type="component" value="Chromosome 2"/>
</dbReference>
<organism evidence="1 2">
    <name type="scientific">Eretmocerus hayati</name>
    <dbReference type="NCBI Taxonomy" id="131215"/>
    <lineage>
        <taxon>Eukaryota</taxon>
        <taxon>Metazoa</taxon>
        <taxon>Ecdysozoa</taxon>
        <taxon>Arthropoda</taxon>
        <taxon>Hexapoda</taxon>
        <taxon>Insecta</taxon>
        <taxon>Pterygota</taxon>
        <taxon>Neoptera</taxon>
        <taxon>Endopterygota</taxon>
        <taxon>Hymenoptera</taxon>
        <taxon>Apocrita</taxon>
        <taxon>Proctotrupomorpha</taxon>
        <taxon>Chalcidoidea</taxon>
        <taxon>Aphelinidae</taxon>
        <taxon>Aphelininae</taxon>
        <taxon>Eretmocerus</taxon>
    </lineage>
</organism>
<proteinExistence type="predicted"/>
<name>A0ACC2NVH0_9HYME</name>
<gene>
    <name evidence="1" type="ORF">QAD02_010863</name>
</gene>
<reference evidence="1" key="1">
    <citation type="submission" date="2023-04" db="EMBL/GenBank/DDBJ databases">
        <title>A chromosome-level genome assembly of the parasitoid wasp Eretmocerus hayati.</title>
        <authorList>
            <person name="Zhong Y."/>
            <person name="Liu S."/>
            <person name="Liu Y."/>
        </authorList>
    </citation>
    <scope>NUCLEOTIDE SEQUENCE</scope>
    <source>
        <strain evidence="1">ZJU_SS_LIU_2023</strain>
    </source>
</reference>
<accession>A0ACC2NVH0</accession>
<evidence type="ECO:0000313" key="1">
    <source>
        <dbReference type="EMBL" id="KAJ8675077.1"/>
    </source>
</evidence>
<dbReference type="EMBL" id="CM056742">
    <property type="protein sequence ID" value="KAJ8675077.1"/>
    <property type="molecule type" value="Genomic_DNA"/>
</dbReference>
<comment type="caution">
    <text evidence="1">The sequence shown here is derived from an EMBL/GenBank/DDBJ whole genome shotgun (WGS) entry which is preliminary data.</text>
</comment>
<sequence length="150" mass="16915">MVIGSDGYEPIQTALVMTTTTVLELSADLLEDSQGFEFFWGSRIMNDVESIFSSVREKHPLPASVQLKNDLELITVSQYTVQMPNSNYDYDQCKELDGYIRHSVKKSVARKAELPTPSNDPVSQELVISRSEMDVLYDLAGYTMNSIDKH</sequence>
<keyword evidence="2" id="KW-1185">Reference proteome</keyword>
<evidence type="ECO:0000313" key="2">
    <source>
        <dbReference type="Proteomes" id="UP001239111"/>
    </source>
</evidence>
<protein>
    <submittedName>
        <fullName evidence="1">Uncharacterized protein</fullName>
    </submittedName>
</protein>